<protein>
    <submittedName>
        <fullName evidence="1">HAD family hydrolase</fullName>
        <ecNumber evidence="1">3.1.3.-</ecNumber>
    </submittedName>
</protein>
<dbReference type="PANTHER" id="PTHR43434:SF1">
    <property type="entry name" value="PHOSPHOGLYCOLATE PHOSPHATASE"/>
    <property type="match status" value="1"/>
</dbReference>
<evidence type="ECO:0000313" key="2">
    <source>
        <dbReference type="Proteomes" id="UP001183390"/>
    </source>
</evidence>
<accession>A0ABU2MFT7</accession>
<dbReference type="SFLD" id="SFLDG01129">
    <property type="entry name" value="C1.5:_HAD__Beta-PGM__Phosphata"/>
    <property type="match status" value="1"/>
</dbReference>
<organism evidence="1 2">
    <name type="scientific">Nocardiopsis lambiniae</name>
    <dbReference type="NCBI Taxonomy" id="3075539"/>
    <lineage>
        <taxon>Bacteria</taxon>
        <taxon>Bacillati</taxon>
        <taxon>Actinomycetota</taxon>
        <taxon>Actinomycetes</taxon>
        <taxon>Streptosporangiales</taxon>
        <taxon>Nocardiopsidaceae</taxon>
        <taxon>Nocardiopsis</taxon>
    </lineage>
</organism>
<dbReference type="SFLD" id="SFLDS00003">
    <property type="entry name" value="Haloacid_Dehalogenase"/>
    <property type="match status" value="1"/>
</dbReference>
<dbReference type="InterPro" id="IPR023214">
    <property type="entry name" value="HAD_sf"/>
</dbReference>
<dbReference type="SUPFAM" id="SSF56784">
    <property type="entry name" value="HAD-like"/>
    <property type="match status" value="1"/>
</dbReference>
<dbReference type="InterPro" id="IPR050155">
    <property type="entry name" value="HAD-like_hydrolase_sf"/>
</dbReference>
<gene>
    <name evidence="1" type="ORF">RM479_22130</name>
</gene>
<dbReference type="InterPro" id="IPR036412">
    <property type="entry name" value="HAD-like_sf"/>
</dbReference>
<dbReference type="GO" id="GO:0016787">
    <property type="term" value="F:hydrolase activity"/>
    <property type="evidence" value="ECO:0007669"/>
    <property type="project" value="UniProtKB-KW"/>
</dbReference>
<comment type="caution">
    <text evidence="1">The sequence shown here is derived from an EMBL/GenBank/DDBJ whole genome shotgun (WGS) entry which is preliminary data.</text>
</comment>
<dbReference type="RefSeq" id="WP_311513677.1">
    <property type="nucleotide sequence ID" value="NZ_JAVREP010000018.1"/>
</dbReference>
<dbReference type="EC" id="3.1.3.-" evidence="1"/>
<sequence>MAIRTVVFDVGETLVDETRIFARWADRFEIPHMAFFGTIGGVLSDGGTLTDGFRLLVPGFDLAAESARWHAEDPHGEREHFGEKDLYPDVRPAFETMRGAGLSLVIAGNQPPEAGPALEAMGLGVDGIGISDTWGVKKPQEEFFDRVLELSAVARPGIAAEEILYVGDRVDNDVLPARRAGMAAALLRRGIYGYRHAASAEAAAADVIADDLHAVAEWALGRA</sequence>
<dbReference type="Gene3D" id="3.40.50.1000">
    <property type="entry name" value="HAD superfamily/HAD-like"/>
    <property type="match status" value="1"/>
</dbReference>
<keyword evidence="2" id="KW-1185">Reference proteome</keyword>
<proteinExistence type="predicted"/>
<dbReference type="Proteomes" id="UP001183390">
    <property type="component" value="Unassembled WGS sequence"/>
</dbReference>
<dbReference type="PANTHER" id="PTHR43434">
    <property type="entry name" value="PHOSPHOGLYCOLATE PHOSPHATASE"/>
    <property type="match status" value="1"/>
</dbReference>
<evidence type="ECO:0000313" key="1">
    <source>
        <dbReference type="EMBL" id="MDT0331121.1"/>
    </source>
</evidence>
<dbReference type="EMBL" id="JAVREP010000018">
    <property type="protein sequence ID" value="MDT0331121.1"/>
    <property type="molecule type" value="Genomic_DNA"/>
</dbReference>
<keyword evidence="1" id="KW-0378">Hydrolase</keyword>
<dbReference type="Pfam" id="PF00702">
    <property type="entry name" value="Hydrolase"/>
    <property type="match status" value="1"/>
</dbReference>
<name>A0ABU2MFT7_9ACTN</name>
<reference evidence="2" key="1">
    <citation type="submission" date="2023-07" db="EMBL/GenBank/DDBJ databases">
        <title>30 novel species of actinomycetes from the DSMZ collection.</title>
        <authorList>
            <person name="Nouioui I."/>
        </authorList>
    </citation>
    <scope>NUCLEOTIDE SEQUENCE [LARGE SCALE GENOMIC DNA]</scope>
    <source>
        <strain evidence="2">DSM 44743</strain>
    </source>
</reference>